<keyword evidence="6 8" id="KW-0539">Nucleus</keyword>
<evidence type="ECO:0000256" key="3">
    <source>
        <dbReference type="ARBA" id="ARBA00023125"/>
    </source>
</evidence>
<dbReference type="InterPro" id="IPR020479">
    <property type="entry name" value="HD_metazoa"/>
</dbReference>
<accession>A0A3R7PEM1</accession>
<dbReference type="GO" id="GO:0005634">
    <property type="term" value="C:nucleus"/>
    <property type="evidence" value="ECO:0007669"/>
    <property type="project" value="UniProtKB-SubCell"/>
</dbReference>
<dbReference type="InterPro" id="IPR001356">
    <property type="entry name" value="HD"/>
</dbReference>
<keyword evidence="3 8" id="KW-0238">DNA-binding</keyword>
<feature type="domain" description="Homeobox" evidence="11">
    <location>
        <begin position="78"/>
        <end position="121"/>
    </location>
</feature>
<feature type="DNA-binding region" description="Homeobox" evidence="8">
    <location>
        <begin position="80"/>
        <end position="122"/>
    </location>
</feature>
<dbReference type="PROSITE" id="PS50071">
    <property type="entry name" value="HOMEOBOX_2"/>
    <property type="match status" value="1"/>
</dbReference>
<dbReference type="PANTHER" id="PTHR46110:SF3">
    <property type="entry name" value="HOMEOBOX PROTEIN HMX"/>
    <property type="match status" value="1"/>
</dbReference>
<dbReference type="GO" id="GO:0000981">
    <property type="term" value="F:DNA-binding transcription factor activity, RNA polymerase II-specific"/>
    <property type="evidence" value="ECO:0007669"/>
    <property type="project" value="InterPro"/>
</dbReference>
<dbReference type="EMBL" id="QCYY01003449">
    <property type="protein sequence ID" value="ROT63336.1"/>
    <property type="molecule type" value="Genomic_DNA"/>
</dbReference>
<dbReference type="SUPFAM" id="SSF46689">
    <property type="entry name" value="Homeodomain-like"/>
    <property type="match status" value="1"/>
</dbReference>
<organism evidence="12 13">
    <name type="scientific">Penaeus vannamei</name>
    <name type="common">Whiteleg shrimp</name>
    <name type="synonym">Litopenaeus vannamei</name>
    <dbReference type="NCBI Taxonomy" id="6689"/>
    <lineage>
        <taxon>Eukaryota</taxon>
        <taxon>Metazoa</taxon>
        <taxon>Ecdysozoa</taxon>
        <taxon>Arthropoda</taxon>
        <taxon>Crustacea</taxon>
        <taxon>Multicrustacea</taxon>
        <taxon>Malacostraca</taxon>
        <taxon>Eumalacostraca</taxon>
        <taxon>Eucarida</taxon>
        <taxon>Decapoda</taxon>
        <taxon>Dendrobranchiata</taxon>
        <taxon>Penaeoidea</taxon>
        <taxon>Penaeidae</taxon>
        <taxon>Penaeus</taxon>
    </lineage>
</organism>
<evidence type="ECO:0000259" key="11">
    <source>
        <dbReference type="PROSITE" id="PS50071"/>
    </source>
</evidence>
<protein>
    <submittedName>
        <fullName evidence="12">Putative homeobox protein HMX3-A-like</fullName>
    </submittedName>
</protein>
<keyword evidence="5" id="KW-0804">Transcription</keyword>
<dbReference type="Pfam" id="PF00046">
    <property type="entry name" value="Homeodomain"/>
    <property type="match status" value="1"/>
</dbReference>
<comment type="caution">
    <text evidence="12">The sequence shown here is derived from an EMBL/GenBank/DDBJ whole genome shotgun (WGS) entry which is preliminary data.</text>
</comment>
<dbReference type="PROSITE" id="PS00027">
    <property type="entry name" value="HOMEOBOX_1"/>
    <property type="match status" value="1"/>
</dbReference>
<evidence type="ECO:0000256" key="7">
    <source>
        <dbReference type="ARBA" id="ARBA00038165"/>
    </source>
</evidence>
<evidence type="ECO:0000256" key="4">
    <source>
        <dbReference type="ARBA" id="ARBA00023155"/>
    </source>
</evidence>
<dbReference type="PANTHER" id="PTHR46110">
    <property type="entry name" value="HOMEOBOX PROTEIN HMX"/>
    <property type="match status" value="1"/>
</dbReference>
<sequence>MGERKREGGRGKREKEWEEERERGMEGGGREKEWGGEKERGRKEREKRNGLTAPSVAGSPTGGPRSPLSEAPVEVFQLESTFDMKRYLSSSERAGLAASLHLTETQVKIWFQNRRNKWKRQLAAELEAANMAHAAQRLVRVPILYHDGSTSGVEAAHTPPAPPPTSSLPPQPSLPPYSLYYPPVSSNYTTTVQAPTPVRPTLSSLV</sequence>
<feature type="region of interest" description="Disordered" evidence="10">
    <location>
        <begin position="150"/>
        <end position="173"/>
    </location>
</feature>
<dbReference type="InterPro" id="IPR017970">
    <property type="entry name" value="Homeobox_CS"/>
</dbReference>
<evidence type="ECO:0000256" key="5">
    <source>
        <dbReference type="ARBA" id="ARBA00023163"/>
    </source>
</evidence>
<keyword evidence="2" id="KW-0805">Transcription regulation</keyword>
<name>A0A3R7PEM1_PENVA</name>
<evidence type="ECO:0000256" key="2">
    <source>
        <dbReference type="ARBA" id="ARBA00023015"/>
    </source>
</evidence>
<dbReference type="STRING" id="6689.A0A3R7PEM1"/>
<dbReference type="AlphaFoldDB" id="A0A3R7PEM1"/>
<feature type="compositionally biased region" description="Basic and acidic residues" evidence="10">
    <location>
        <begin position="1"/>
        <end position="49"/>
    </location>
</feature>
<proteinExistence type="inferred from homology"/>
<dbReference type="CDD" id="cd00086">
    <property type="entry name" value="homeodomain"/>
    <property type="match status" value="1"/>
</dbReference>
<dbReference type="Proteomes" id="UP000283509">
    <property type="component" value="Unassembled WGS sequence"/>
</dbReference>
<evidence type="ECO:0000256" key="8">
    <source>
        <dbReference type="PROSITE-ProRule" id="PRU00108"/>
    </source>
</evidence>
<dbReference type="Gene3D" id="1.10.10.60">
    <property type="entry name" value="Homeodomain-like"/>
    <property type="match status" value="1"/>
</dbReference>
<dbReference type="PRINTS" id="PR00024">
    <property type="entry name" value="HOMEOBOX"/>
</dbReference>
<dbReference type="InterPro" id="IPR009057">
    <property type="entry name" value="Homeodomain-like_sf"/>
</dbReference>
<comment type="subcellular location">
    <subcellularLocation>
        <location evidence="1 8 9">Nucleus</location>
    </subcellularLocation>
</comment>
<feature type="region of interest" description="Disordered" evidence="10">
    <location>
        <begin position="1"/>
        <end position="70"/>
    </location>
</feature>
<gene>
    <name evidence="12" type="ORF">C7M84_018787</name>
</gene>
<keyword evidence="13" id="KW-1185">Reference proteome</keyword>
<evidence type="ECO:0000256" key="1">
    <source>
        <dbReference type="ARBA" id="ARBA00004123"/>
    </source>
</evidence>
<keyword evidence="4 8" id="KW-0371">Homeobox</keyword>
<evidence type="ECO:0000313" key="12">
    <source>
        <dbReference type="EMBL" id="ROT63336.1"/>
    </source>
</evidence>
<dbReference type="GO" id="GO:0000977">
    <property type="term" value="F:RNA polymerase II transcription regulatory region sequence-specific DNA binding"/>
    <property type="evidence" value="ECO:0007669"/>
    <property type="project" value="TreeGrafter"/>
</dbReference>
<feature type="compositionally biased region" description="Pro residues" evidence="10">
    <location>
        <begin position="159"/>
        <end position="173"/>
    </location>
</feature>
<evidence type="ECO:0000256" key="9">
    <source>
        <dbReference type="RuleBase" id="RU000682"/>
    </source>
</evidence>
<evidence type="ECO:0000256" key="6">
    <source>
        <dbReference type="ARBA" id="ARBA00023242"/>
    </source>
</evidence>
<dbReference type="SMART" id="SM00389">
    <property type="entry name" value="HOX"/>
    <property type="match status" value="1"/>
</dbReference>
<evidence type="ECO:0000256" key="10">
    <source>
        <dbReference type="SAM" id="MobiDB-lite"/>
    </source>
</evidence>
<reference evidence="12 13" key="2">
    <citation type="submission" date="2019-01" db="EMBL/GenBank/DDBJ databases">
        <title>The decoding of complex shrimp genome reveals the adaptation for benthos swimmer, frequently molting mechanism and breeding impact on genome.</title>
        <authorList>
            <person name="Sun Y."/>
            <person name="Gao Y."/>
            <person name="Yu Y."/>
        </authorList>
    </citation>
    <scope>NUCLEOTIDE SEQUENCE [LARGE SCALE GENOMIC DNA]</scope>
    <source>
        <tissue evidence="12">Muscle</tissue>
    </source>
</reference>
<evidence type="ECO:0000313" key="13">
    <source>
        <dbReference type="Proteomes" id="UP000283509"/>
    </source>
</evidence>
<reference evidence="12 13" key="1">
    <citation type="submission" date="2018-04" db="EMBL/GenBank/DDBJ databases">
        <authorList>
            <person name="Zhang X."/>
            <person name="Yuan J."/>
            <person name="Li F."/>
            <person name="Xiang J."/>
        </authorList>
    </citation>
    <scope>NUCLEOTIDE SEQUENCE [LARGE SCALE GENOMIC DNA]</scope>
    <source>
        <tissue evidence="12">Muscle</tissue>
    </source>
</reference>
<dbReference type="InterPro" id="IPR051300">
    <property type="entry name" value="HMX_Homeobox_TF"/>
</dbReference>
<comment type="similarity">
    <text evidence="7">Belongs to the HMX homeobox family.</text>
</comment>